<evidence type="ECO:0000313" key="1">
    <source>
        <dbReference type="EMBL" id="MDR7153199.1"/>
    </source>
</evidence>
<comment type="caution">
    <text evidence="1">The sequence shown here is derived from an EMBL/GenBank/DDBJ whole genome shotgun (WGS) entry which is preliminary data.</text>
</comment>
<proteinExistence type="predicted"/>
<dbReference type="Gene3D" id="2.60.40.10">
    <property type="entry name" value="Immunoglobulins"/>
    <property type="match status" value="2"/>
</dbReference>
<dbReference type="Proteomes" id="UP001265700">
    <property type="component" value="Unassembled WGS sequence"/>
</dbReference>
<evidence type="ECO:0000313" key="2">
    <source>
        <dbReference type="Proteomes" id="UP001265700"/>
    </source>
</evidence>
<dbReference type="RefSeq" id="WP_405001087.1">
    <property type="nucleotide sequence ID" value="NZ_JAVDWU010000021.1"/>
</dbReference>
<name>A0ABU1WV68_9BURK</name>
<dbReference type="Gene3D" id="2.60.40.1080">
    <property type="match status" value="1"/>
</dbReference>
<evidence type="ECO:0008006" key="3">
    <source>
        <dbReference type="Google" id="ProtNLM"/>
    </source>
</evidence>
<dbReference type="InterPro" id="IPR013783">
    <property type="entry name" value="Ig-like_fold"/>
</dbReference>
<dbReference type="EMBL" id="JAVDWU010000021">
    <property type="protein sequence ID" value="MDR7153199.1"/>
    <property type="molecule type" value="Genomic_DNA"/>
</dbReference>
<keyword evidence="2" id="KW-1185">Reference proteome</keyword>
<organism evidence="1 2">
    <name type="scientific">Hydrogenophaga palleronii</name>
    <dbReference type="NCBI Taxonomy" id="65655"/>
    <lineage>
        <taxon>Bacteria</taxon>
        <taxon>Pseudomonadati</taxon>
        <taxon>Pseudomonadota</taxon>
        <taxon>Betaproteobacteria</taxon>
        <taxon>Burkholderiales</taxon>
        <taxon>Comamonadaceae</taxon>
        <taxon>Hydrogenophaga</taxon>
    </lineage>
</organism>
<protein>
    <recommendedName>
        <fullName evidence="3">IPT/TIG domain-containing protein</fullName>
    </recommendedName>
</protein>
<dbReference type="InterPro" id="IPR014756">
    <property type="entry name" value="Ig_E-set"/>
</dbReference>
<reference evidence="1 2" key="1">
    <citation type="submission" date="2023-07" db="EMBL/GenBank/DDBJ databases">
        <title>Sorghum-associated microbial communities from plants grown in Nebraska, USA.</title>
        <authorList>
            <person name="Schachtman D."/>
        </authorList>
    </citation>
    <scope>NUCLEOTIDE SEQUENCE [LARGE SCALE GENOMIC DNA]</scope>
    <source>
        <strain evidence="1 2">4249</strain>
    </source>
</reference>
<sequence>MQSGTLSVGSTPSLLSLSPNELQAGDTNAFTLTGTRLTGLTRVAFDRQGLTAQVQPGAGDSSAVLSITADGAAAAGPVSMEAMTDAGLVRLSNALTVLESSPLIKSLSPSSLFTGQGEVTLAVSGLAFRSDTQVLLNGAAITTQFESAQALRAQITTPLTPSTLSIALRTPDEANPGQFITSSAMDLPVLSASIAVTPASTTVFNGASANLNVQLSYPAPAGGLALNVVSSVPSVVAAPSTVLVAEGQTSVALPVSASGLGNSVITVSRVGFTSGQATVQVVSPPRLTLSPGALTLGVGRSADITVQASAPAPAGGLPVSLASSNASVATVPSQITIAAGSTSATVAISTLSEGNATVTATAENHVSAQTTVNVRPLSIVLPTGALVAPGLSRSIPLTLSDPAPAGGLEVTLVSSNSAVASVPSSMVVPAGQTSANFVLSGVAAGSASVSVSAAGHQAASMPVTVESVTIGLGSPNVSTVSIPKGLSRNFAVTLSRPAPQGGVTVSLAMADP</sequence>
<accession>A0ABU1WV68</accession>
<feature type="non-terminal residue" evidence="1">
    <location>
        <position position="512"/>
    </location>
</feature>
<gene>
    <name evidence="1" type="ORF">J2W49_005179</name>
</gene>
<dbReference type="SUPFAM" id="SSF81296">
    <property type="entry name" value="E set domains"/>
    <property type="match status" value="1"/>
</dbReference>